<name>A0A4S8VF95_AURPU</name>
<proteinExistence type="predicted"/>
<protein>
    <submittedName>
        <fullName evidence="2">Uncharacterized protein</fullName>
    </submittedName>
</protein>
<sequence length="179" mass="20788">MSHAQELDTAIDLYNEEQYDECIAHINRVYRDNVPLYSSLRYNILLACCLDDWHEAENRRYYAENCYANWCLFNPDGSYAGVERTRTSLRDNLDELSEYLASFRPDDWKETQMFWTATETAEAEEEYAAEMAEVEEEQQAGLAEEEGVDNAEAEEEQQIYAAEAKEEEQDLAAAETETE</sequence>
<feature type="compositionally biased region" description="Acidic residues" evidence="1">
    <location>
        <begin position="165"/>
        <end position="179"/>
    </location>
</feature>
<evidence type="ECO:0000256" key="1">
    <source>
        <dbReference type="SAM" id="MobiDB-lite"/>
    </source>
</evidence>
<dbReference type="EMBL" id="QZAJ01000510">
    <property type="protein sequence ID" value="THW09140.1"/>
    <property type="molecule type" value="Genomic_DNA"/>
</dbReference>
<feature type="region of interest" description="Disordered" evidence="1">
    <location>
        <begin position="132"/>
        <end position="179"/>
    </location>
</feature>
<gene>
    <name evidence="2" type="ORF">D6D24_08622</name>
</gene>
<reference evidence="2 3" key="1">
    <citation type="submission" date="2018-10" db="EMBL/GenBank/DDBJ databases">
        <title>Fifty Aureobasidium pullulans genomes reveal a recombining polyextremotolerant generalist.</title>
        <authorList>
            <person name="Gostincar C."/>
            <person name="Turk M."/>
            <person name="Zajc J."/>
            <person name="Gunde-Cimerman N."/>
        </authorList>
    </citation>
    <scope>NUCLEOTIDE SEQUENCE [LARGE SCALE GENOMIC DNA]</scope>
    <source>
        <strain evidence="2 3">EXF-11318</strain>
    </source>
</reference>
<organism evidence="2 3">
    <name type="scientific">Aureobasidium pullulans</name>
    <name type="common">Black yeast</name>
    <name type="synonym">Pullularia pullulans</name>
    <dbReference type="NCBI Taxonomy" id="5580"/>
    <lineage>
        <taxon>Eukaryota</taxon>
        <taxon>Fungi</taxon>
        <taxon>Dikarya</taxon>
        <taxon>Ascomycota</taxon>
        <taxon>Pezizomycotina</taxon>
        <taxon>Dothideomycetes</taxon>
        <taxon>Dothideomycetidae</taxon>
        <taxon>Dothideales</taxon>
        <taxon>Saccotheciaceae</taxon>
        <taxon>Aureobasidium</taxon>
    </lineage>
</organism>
<accession>A0A4S8VF95</accession>
<dbReference type="Proteomes" id="UP000308014">
    <property type="component" value="Unassembled WGS sequence"/>
</dbReference>
<evidence type="ECO:0000313" key="2">
    <source>
        <dbReference type="EMBL" id="THW09140.1"/>
    </source>
</evidence>
<evidence type="ECO:0000313" key="3">
    <source>
        <dbReference type="Proteomes" id="UP000308014"/>
    </source>
</evidence>
<dbReference type="AlphaFoldDB" id="A0A4S8VF95"/>
<comment type="caution">
    <text evidence="2">The sequence shown here is derived from an EMBL/GenBank/DDBJ whole genome shotgun (WGS) entry which is preliminary data.</text>
</comment>
<feature type="compositionally biased region" description="Acidic residues" evidence="1">
    <location>
        <begin position="132"/>
        <end position="157"/>
    </location>
</feature>